<dbReference type="EMBL" id="JBDKWZ010000009">
    <property type="protein sequence ID" value="MEN7549455.1"/>
    <property type="molecule type" value="Genomic_DNA"/>
</dbReference>
<organism evidence="1 2">
    <name type="scientific">Rapidithrix thailandica</name>
    <dbReference type="NCBI Taxonomy" id="413964"/>
    <lineage>
        <taxon>Bacteria</taxon>
        <taxon>Pseudomonadati</taxon>
        <taxon>Bacteroidota</taxon>
        <taxon>Cytophagia</taxon>
        <taxon>Cytophagales</taxon>
        <taxon>Flammeovirgaceae</taxon>
        <taxon>Rapidithrix</taxon>
    </lineage>
</organism>
<dbReference type="Proteomes" id="UP001403385">
    <property type="component" value="Unassembled WGS sequence"/>
</dbReference>
<reference evidence="1 2" key="1">
    <citation type="submission" date="2024-04" db="EMBL/GenBank/DDBJ databases">
        <title>Novel genus in family Flammeovirgaceae.</title>
        <authorList>
            <person name="Nguyen T.H."/>
            <person name="Vuong T.Q."/>
            <person name="Le H."/>
            <person name="Kim S.-G."/>
        </authorList>
    </citation>
    <scope>NUCLEOTIDE SEQUENCE [LARGE SCALE GENOMIC DNA]</scope>
    <source>
        <strain evidence="1 2">JCM 23209</strain>
    </source>
</reference>
<dbReference type="PROSITE" id="PS51257">
    <property type="entry name" value="PROKAR_LIPOPROTEIN"/>
    <property type="match status" value="1"/>
</dbReference>
<dbReference type="RefSeq" id="WP_346822234.1">
    <property type="nucleotide sequence ID" value="NZ_JBDKWZ010000009.1"/>
</dbReference>
<gene>
    <name evidence="1" type="ORF">AAG747_16145</name>
</gene>
<dbReference type="AlphaFoldDB" id="A0AAW9SCD6"/>
<keyword evidence="2" id="KW-1185">Reference proteome</keyword>
<sequence length="140" mass="16033">MKHLQLTHVLLLCLFAVFTSCEKQNENETLHKEVMEIHDDAMAKMGTLQELSTQLENIITEKIDSTDTPSVEKARNLILSLQKADAEMMDWMKAYKEPAKETPAEEVKTYLLSEKEKITEVQTLTNNSIQAAEEFISQYP</sequence>
<evidence type="ECO:0000313" key="1">
    <source>
        <dbReference type="EMBL" id="MEN7549455.1"/>
    </source>
</evidence>
<name>A0AAW9SCD6_9BACT</name>
<evidence type="ECO:0008006" key="3">
    <source>
        <dbReference type="Google" id="ProtNLM"/>
    </source>
</evidence>
<protein>
    <recommendedName>
        <fullName evidence="3">Viral A-type inclusion protein</fullName>
    </recommendedName>
</protein>
<evidence type="ECO:0000313" key="2">
    <source>
        <dbReference type="Proteomes" id="UP001403385"/>
    </source>
</evidence>
<comment type="caution">
    <text evidence="1">The sequence shown here is derived from an EMBL/GenBank/DDBJ whole genome shotgun (WGS) entry which is preliminary data.</text>
</comment>
<accession>A0AAW9SCD6</accession>
<proteinExistence type="predicted"/>